<dbReference type="Proteomes" id="UP000294796">
    <property type="component" value="Unassembled WGS sequence"/>
</dbReference>
<dbReference type="CDD" id="cd07720">
    <property type="entry name" value="OPHC2-like_MBL-fold"/>
    <property type="match status" value="1"/>
</dbReference>
<organism evidence="7 8">
    <name type="scientific">Luteimonas aestuarii</name>
    <dbReference type="NCBI Taxonomy" id="453837"/>
    <lineage>
        <taxon>Bacteria</taxon>
        <taxon>Pseudomonadati</taxon>
        <taxon>Pseudomonadota</taxon>
        <taxon>Gammaproteobacteria</taxon>
        <taxon>Lysobacterales</taxon>
        <taxon>Lysobacteraceae</taxon>
        <taxon>Luteimonas</taxon>
    </lineage>
</organism>
<proteinExistence type="inferred from homology"/>
<feature type="domain" description="Metallo-beta-lactamase" evidence="6">
    <location>
        <begin position="101"/>
        <end position="291"/>
    </location>
</feature>
<name>A0A4R5TPP8_9GAMM</name>
<evidence type="ECO:0000256" key="5">
    <source>
        <dbReference type="SAM" id="SignalP"/>
    </source>
</evidence>
<comment type="similarity">
    <text evidence="1">Belongs to the metallo-beta-lactamase superfamily.</text>
</comment>
<dbReference type="AlphaFoldDB" id="A0A4R5TPP8"/>
<dbReference type="PROSITE" id="PS51257">
    <property type="entry name" value="PROKAR_LIPOPROTEIN"/>
    <property type="match status" value="1"/>
</dbReference>
<keyword evidence="2" id="KW-0479">Metal-binding</keyword>
<sequence>MRKTRLLLAAALATALVACADPAPPPAASVLPQGSTDIAETQARSADAHRFNIGQYEAVVLRDGEIRLPNDGSIVAQGVPKADADALLDAAGLPTDTLELNVQALLVRAGDRVVLFDTGAGDADFADAGRLQSSLQVAGVEAAEVTDILISHAHGDHVGGLLDGDGQPAFANATVRMTAPEWQALRDDAGMAALSTAIAPRVEAFAPGAEVLPGVTSVPVAGHTPGHTAYMIADGDARLLYIGDTAHHHVISVQRPRWTIQFDGDAPVAEDSREALLARIADENLMVSSPHFPYPGLGRIARRDDGFVYVPLE</sequence>
<accession>A0A4R5TPP8</accession>
<dbReference type="InterPro" id="IPR036866">
    <property type="entry name" value="RibonucZ/Hydroxyglut_hydro"/>
</dbReference>
<dbReference type="EMBL" id="SMTF01000010">
    <property type="protein sequence ID" value="TDK23141.1"/>
    <property type="molecule type" value="Genomic_DNA"/>
</dbReference>
<keyword evidence="4" id="KW-0862">Zinc</keyword>
<evidence type="ECO:0000256" key="3">
    <source>
        <dbReference type="ARBA" id="ARBA00022801"/>
    </source>
</evidence>
<dbReference type="PANTHER" id="PTHR42978:SF6">
    <property type="entry name" value="QUORUM-QUENCHING LACTONASE YTNP-RELATED"/>
    <property type="match status" value="1"/>
</dbReference>
<evidence type="ECO:0000256" key="2">
    <source>
        <dbReference type="ARBA" id="ARBA00022723"/>
    </source>
</evidence>
<keyword evidence="5" id="KW-0732">Signal</keyword>
<dbReference type="InterPro" id="IPR051013">
    <property type="entry name" value="MBL_superfamily_lactonases"/>
</dbReference>
<evidence type="ECO:0000313" key="8">
    <source>
        <dbReference type="Proteomes" id="UP000294796"/>
    </source>
</evidence>
<evidence type="ECO:0000259" key="6">
    <source>
        <dbReference type="SMART" id="SM00849"/>
    </source>
</evidence>
<dbReference type="RefSeq" id="WP_133322466.1">
    <property type="nucleotide sequence ID" value="NZ_SMTF01000010.1"/>
</dbReference>
<comment type="caution">
    <text evidence="7">The sequence shown here is derived from an EMBL/GenBank/DDBJ whole genome shotgun (WGS) entry which is preliminary data.</text>
</comment>
<keyword evidence="8" id="KW-1185">Reference proteome</keyword>
<gene>
    <name evidence="7" type="ORF">E2F46_12315</name>
</gene>
<dbReference type="SMART" id="SM00849">
    <property type="entry name" value="Lactamase_B"/>
    <property type="match status" value="1"/>
</dbReference>
<evidence type="ECO:0000256" key="4">
    <source>
        <dbReference type="ARBA" id="ARBA00022833"/>
    </source>
</evidence>
<reference evidence="7 8" key="1">
    <citation type="submission" date="2019-03" db="EMBL/GenBank/DDBJ databases">
        <title>Luteimonas zhaokaii sp.nov., isolated from the rectal contents of Plateau pika in Yushu, Qinghai Province, China.</title>
        <authorList>
            <person name="Zhang G."/>
        </authorList>
    </citation>
    <scope>NUCLEOTIDE SEQUENCE [LARGE SCALE GENOMIC DNA]</scope>
    <source>
        <strain evidence="7 8">B9</strain>
    </source>
</reference>
<keyword evidence="3 7" id="KW-0378">Hydrolase</keyword>
<feature type="signal peptide" evidence="5">
    <location>
        <begin position="1"/>
        <end position="20"/>
    </location>
</feature>
<dbReference type="SUPFAM" id="SSF56281">
    <property type="entry name" value="Metallo-hydrolase/oxidoreductase"/>
    <property type="match status" value="1"/>
</dbReference>
<dbReference type="Gene3D" id="3.60.15.10">
    <property type="entry name" value="Ribonuclease Z/Hydroxyacylglutathione hydrolase-like"/>
    <property type="match status" value="1"/>
</dbReference>
<feature type="chain" id="PRO_5020264350" evidence="5">
    <location>
        <begin position="21"/>
        <end position="313"/>
    </location>
</feature>
<dbReference type="InterPro" id="IPR001279">
    <property type="entry name" value="Metallo-B-lactamas"/>
</dbReference>
<dbReference type="PANTHER" id="PTHR42978">
    <property type="entry name" value="QUORUM-QUENCHING LACTONASE YTNP-RELATED-RELATED"/>
    <property type="match status" value="1"/>
</dbReference>
<evidence type="ECO:0000256" key="1">
    <source>
        <dbReference type="ARBA" id="ARBA00007749"/>
    </source>
</evidence>
<dbReference type="Pfam" id="PF00753">
    <property type="entry name" value="Lactamase_B"/>
    <property type="match status" value="1"/>
</dbReference>
<dbReference type="GO" id="GO:0016787">
    <property type="term" value="F:hydrolase activity"/>
    <property type="evidence" value="ECO:0007669"/>
    <property type="project" value="UniProtKB-KW"/>
</dbReference>
<dbReference type="GO" id="GO:0046872">
    <property type="term" value="F:metal ion binding"/>
    <property type="evidence" value="ECO:0007669"/>
    <property type="project" value="UniProtKB-KW"/>
</dbReference>
<evidence type="ECO:0000313" key="7">
    <source>
        <dbReference type="EMBL" id="TDK23141.1"/>
    </source>
</evidence>
<dbReference type="OrthoDB" id="5443440at2"/>
<protein>
    <submittedName>
        <fullName evidence="7">MBL fold metallo-hydrolase</fullName>
    </submittedName>
</protein>